<gene>
    <name evidence="5" type="ORF">QTG54_005870</name>
</gene>
<protein>
    <submittedName>
        <fullName evidence="5">Phospholipase/carboxylesterase family protein</fullName>
        <ecNumber evidence="5">3.1.-.-</ecNumber>
    </submittedName>
</protein>
<dbReference type="GO" id="GO:0008474">
    <property type="term" value="F:palmitoyl-(protein) hydrolase activity"/>
    <property type="evidence" value="ECO:0007669"/>
    <property type="project" value="TreeGrafter"/>
</dbReference>
<dbReference type="InterPro" id="IPR003140">
    <property type="entry name" value="PLipase/COase/thioEstase"/>
</dbReference>
<evidence type="ECO:0000313" key="5">
    <source>
        <dbReference type="EMBL" id="KAK1743249.1"/>
    </source>
</evidence>
<keyword evidence="6" id="KW-1185">Reference proteome</keyword>
<accession>A0AAD9DEJ3</accession>
<proteinExistence type="inferred from homology"/>
<sequence length="286" mass="31501">MTMMKLPVVVCLLAASSLASAFQSHDVGNRWTPPSSGDDRGAVVFLHGMGDTANGGWAALDHMLPSICPRLSTDKIEYIFPQAPVKGITLNGGELVPAWFDLFDFPVDSTSRDDVIGQLNAVCMLEDTVKSIEQERGIPASRIVVGGFAQGGAVAMLASYFRKERKHQPFAGCICLSGWLPNSWNFPVNSYVAEMTPLLWAHGAYDNKVLFMQQAIGTQRLMKEGIDVTVRTYPCAHESYNSQEINDMAEFVDELLFPKVPKQVATAEFVASVKYLFDHNTDQYNP</sequence>
<dbReference type="SUPFAM" id="SSF53474">
    <property type="entry name" value="alpha/beta-Hydrolases"/>
    <property type="match status" value="1"/>
</dbReference>
<feature type="signal peptide" evidence="3">
    <location>
        <begin position="1"/>
        <end position="21"/>
    </location>
</feature>
<dbReference type="Proteomes" id="UP001224775">
    <property type="component" value="Unassembled WGS sequence"/>
</dbReference>
<evidence type="ECO:0000256" key="3">
    <source>
        <dbReference type="SAM" id="SignalP"/>
    </source>
</evidence>
<dbReference type="GO" id="GO:0005737">
    <property type="term" value="C:cytoplasm"/>
    <property type="evidence" value="ECO:0007669"/>
    <property type="project" value="TreeGrafter"/>
</dbReference>
<dbReference type="InterPro" id="IPR050565">
    <property type="entry name" value="LYPA1-2/EST-like"/>
</dbReference>
<feature type="domain" description="Phospholipase/carboxylesterase/thioesterase" evidence="4">
    <location>
        <begin position="39"/>
        <end position="254"/>
    </location>
</feature>
<evidence type="ECO:0000259" key="4">
    <source>
        <dbReference type="Pfam" id="PF02230"/>
    </source>
</evidence>
<evidence type="ECO:0000256" key="1">
    <source>
        <dbReference type="ARBA" id="ARBA00006499"/>
    </source>
</evidence>
<organism evidence="5 6">
    <name type="scientific">Skeletonema marinoi</name>
    <dbReference type="NCBI Taxonomy" id="267567"/>
    <lineage>
        <taxon>Eukaryota</taxon>
        <taxon>Sar</taxon>
        <taxon>Stramenopiles</taxon>
        <taxon>Ochrophyta</taxon>
        <taxon>Bacillariophyta</taxon>
        <taxon>Coscinodiscophyceae</taxon>
        <taxon>Thalassiosirophycidae</taxon>
        <taxon>Thalassiosirales</taxon>
        <taxon>Skeletonemataceae</taxon>
        <taxon>Skeletonema</taxon>
        <taxon>Skeletonema marinoi-dohrnii complex</taxon>
    </lineage>
</organism>
<reference evidence="5" key="1">
    <citation type="submission" date="2023-06" db="EMBL/GenBank/DDBJ databases">
        <title>Survivors Of The Sea: Transcriptome response of Skeletonema marinoi to long-term dormancy.</title>
        <authorList>
            <person name="Pinder M.I.M."/>
            <person name="Kourtchenko O."/>
            <person name="Robertson E.K."/>
            <person name="Larsson T."/>
            <person name="Maumus F."/>
            <person name="Osuna-Cruz C.M."/>
            <person name="Vancaester E."/>
            <person name="Stenow R."/>
            <person name="Vandepoele K."/>
            <person name="Ploug H."/>
            <person name="Bruchert V."/>
            <person name="Godhe A."/>
            <person name="Topel M."/>
        </authorList>
    </citation>
    <scope>NUCLEOTIDE SEQUENCE</scope>
    <source>
        <strain evidence="5">R05AC</strain>
    </source>
</reference>
<comment type="similarity">
    <text evidence="1">Belongs to the AB hydrolase superfamily. AB hydrolase 2 family.</text>
</comment>
<dbReference type="InterPro" id="IPR029058">
    <property type="entry name" value="AB_hydrolase_fold"/>
</dbReference>
<dbReference type="Gene3D" id="3.40.50.1820">
    <property type="entry name" value="alpha/beta hydrolase"/>
    <property type="match status" value="1"/>
</dbReference>
<dbReference type="AlphaFoldDB" id="A0AAD9DEJ3"/>
<dbReference type="PANTHER" id="PTHR10655">
    <property type="entry name" value="LYSOPHOSPHOLIPASE-RELATED"/>
    <property type="match status" value="1"/>
</dbReference>
<evidence type="ECO:0000256" key="2">
    <source>
        <dbReference type="ARBA" id="ARBA00022801"/>
    </source>
</evidence>
<name>A0AAD9DEJ3_9STRA</name>
<dbReference type="GO" id="GO:0052689">
    <property type="term" value="F:carboxylic ester hydrolase activity"/>
    <property type="evidence" value="ECO:0007669"/>
    <property type="project" value="TreeGrafter"/>
</dbReference>
<dbReference type="PANTHER" id="PTHR10655:SF17">
    <property type="entry name" value="LYSOPHOSPHOLIPASE-LIKE PROTEIN 1"/>
    <property type="match status" value="1"/>
</dbReference>
<evidence type="ECO:0000313" key="6">
    <source>
        <dbReference type="Proteomes" id="UP001224775"/>
    </source>
</evidence>
<keyword evidence="2 5" id="KW-0378">Hydrolase</keyword>
<comment type="caution">
    <text evidence="5">The sequence shown here is derived from an EMBL/GenBank/DDBJ whole genome shotgun (WGS) entry which is preliminary data.</text>
</comment>
<dbReference type="EMBL" id="JATAAI010000009">
    <property type="protein sequence ID" value="KAK1743249.1"/>
    <property type="molecule type" value="Genomic_DNA"/>
</dbReference>
<keyword evidence="3" id="KW-0732">Signal</keyword>
<dbReference type="Pfam" id="PF02230">
    <property type="entry name" value="Abhydrolase_2"/>
    <property type="match status" value="1"/>
</dbReference>
<dbReference type="EC" id="3.1.-.-" evidence="5"/>
<feature type="chain" id="PRO_5042139842" evidence="3">
    <location>
        <begin position="22"/>
        <end position="286"/>
    </location>
</feature>